<organism evidence="2 3">
    <name type="scientific">Hymenobacter lucidus</name>
    <dbReference type="NCBI Taxonomy" id="2880930"/>
    <lineage>
        <taxon>Bacteria</taxon>
        <taxon>Pseudomonadati</taxon>
        <taxon>Bacteroidota</taxon>
        <taxon>Cytophagia</taxon>
        <taxon>Cytophagales</taxon>
        <taxon>Hymenobacteraceae</taxon>
        <taxon>Hymenobacter</taxon>
    </lineage>
</organism>
<keyword evidence="1" id="KW-0472">Membrane</keyword>
<dbReference type="Proteomes" id="UP001165296">
    <property type="component" value="Unassembled WGS sequence"/>
</dbReference>
<dbReference type="EMBL" id="JAJADR010000002">
    <property type="protein sequence ID" value="MCB2407925.1"/>
    <property type="molecule type" value="Genomic_DNA"/>
</dbReference>
<dbReference type="RefSeq" id="WP_226174355.1">
    <property type="nucleotide sequence ID" value="NZ_JAJADR010000002.1"/>
</dbReference>
<proteinExistence type="predicted"/>
<evidence type="ECO:0000313" key="3">
    <source>
        <dbReference type="Proteomes" id="UP001165296"/>
    </source>
</evidence>
<name>A0ABS8ANZ2_9BACT</name>
<keyword evidence="1" id="KW-1133">Transmembrane helix</keyword>
<gene>
    <name evidence="2" type="ORF">LGH74_08050</name>
</gene>
<feature type="transmembrane region" description="Helical" evidence="1">
    <location>
        <begin position="49"/>
        <end position="73"/>
    </location>
</feature>
<keyword evidence="3" id="KW-1185">Reference proteome</keyword>
<protein>
    <recommendedName>
        <fullName evidence="4">DUF4293 family protein</fullName>
    </recommendedName>
</protein>
<feature type="transmembrane region" description="Helical" evidence="1">
    <location>
        <begin position="111"/>
        <end position="129"/>
    </location>
</feature>
<feature type="transmembrane region" description="Helical" evidence="1">
    <location>
        <begin position="12"/>
        <end position="37"/>
    </location>
</feature>
<evidence type="ECO:0000313" key="2">
    <source>
        <dbReference type="EMBL" id="MCB2407925.1"/>
    </source>
</evidence>
<sequence>MKQLFSERLAAASLLVIFVLILLFHGLVITGVIPFGVVWGGRLQTHAQMLAFETVSIALNALMLAVVAVWAGYWKVSVSSRVLRVALWLMVGLFGLNTVGNLFSTNVTEKAVFTPLTLLLALLSLRLALGARPAPPVAQP</sequence>
<comment type="caution">
    <text evidence="2">The sequence shown here is derived from an EMBL/GenBank/DDBJ whole genome shotgun (WGS) entry which is preliminary data.</text>
</comment>
<reference evidence="2" key="1">
    <citation type="submission" date="2021-10" db="EMBL/GenBank/DDBJ databases">
        <authorList>
            <person name="Dean J.D."/>
            <person name="Kim M.K."/>
            <person name="Newey C.N."/>
            <person name="Stoker T.S."/>
            <person name="Thompson D.W."/>
            <person name="Grose J.H."/>
        </authorList>
    </citation>
    <scope>NUCLEOTIDE SEQUENCE</scope>
    <source>
        <strain evidence="2">BT178</strain>
    </source>
</reference>
<accession>A0ABS8ANZ2</accession>
<keyword evidence="1" id="KW-0812">Transmembrane</keyword>
<evidence type="ECO:0000256" key="1">
    <source>
        <dbReference type="SAM" id="Phobius"/>
    </source>
</evidence>
<evidence type="ECO:0008006" key="4">
    <source>
        <dbReference type="Google" id="ProtNLM"/>
    </source>
</evidence>
<feature type="transmembrane region" description="Helical" evidence="1">
    <location>
        <begin position="85"/>
        <end position="105"/>
    </location>
</feature>